<protein>
    <submittedName>
        <fullName evidence="1">Uncharacterized protein</fullName>
    </submittedName>
</protein>
<name>A0ABS8NPK5_9BACT</name>
<evidence type="ECO:0000313" key="2">
    <source>
        <dbReference type="Proteomes" id="UP001430306"/>
    </source>
</evidence>
<accession>A0ABS8NPK5</accession>
<dbReference type="EMBL" id="JAJKFW010000052">
    <property type="protein sequence ID" value="MCC9644396.1"/>
    <property type="molecule type" value="Genomic_DNA"/>
</dbReference>
<sequence length="120" mass="13139">MFHSRSATGRGVGALPMEIQTRADCVNIQTAANNRWPMTMDQRNAAVERLLQIISDSKSSGRLVVSATKALAAMDKLNMDEAPRQTHSVNLNLNVDDRKNELAKRIESLKGSLSATNSDD</sequence>
<comment type="caution">
    <text evidence="1">The sequence shown here is derived from an EMBL/GenBank/DDBJ whole genome shotgun (WGS) entry which is preliminary data.</text>
</comment>
<dbReference type="Proteomes" id="UP001430306">
    <property type="component" value="Unassembled WGS sequence"/>
</dbReference>
<gene>
    <name evidence="1" type="ORF">LOC71_19155</name>
</gene>
<reference evidence="1" key="1">
    <citation type="submission" date="2021-11" db="EMBL/GenBank/DDBJ databases">
        <title>Genome sequence.</title>
        <authorList>
            <person name="Sun Q."/>
        </authorList>
    </citation>
    <scope>NUCLEOTIDE SEQUENCE</scope>
    <source>
        <strain evidence="1">JC740</strain>
    </source>
</reference>
<proteinExistence type="predicted"/>
<dbReference type="RefSeq" id="WP_230276055.1">
    <property type="nucleotide sequence ID" value="NZ_JAJKFW010000052.1"/>
</dbReference>
<evidence type="ECO:0000313" key="1">
    <source>
        <dbReference type="EMBL" id="MCC9644396.1"/>
    </source>
</evidence>
<keyword evidence="2" id="KW-1185">Reference proteome</keyword>
<organism evidence="1 2">
    <name type="scientific">Rhodopirellula halodulae</name>
    <dbReference type="NCBI Taxonomy" id="2894198"/>
    <lineage>
        <taxon>Bacteria</taxon>
        <taxon>Pseudomonadati</taxon>
        <taxon>Planctomycetota</taxon>
        <taxon>Planctomycetia</taxon>
        <taxon>Pirellulales</taxon>
        <taxon>Pirellulaceae</taxon>
        <taxon>Rhodopirellula</taxon>
    </lineage>
</organism>